<evidence type="ECO:0000256" key="1">
    <source>
        <dbReference type="SAM" id="MobiDB-lite"/>
    </source>
</evidence>
<evidence type="ECO:0000313" key="3">
    <source>
        <dbReference type="Proteomes" id="UP001494902"/>
    </source>
</evidence>
<gene>
    <name evidence="2" type="ORF">WIS52_13395</name>
</gene>
<keyword evidence="3" id="KW-1185">Reference proteome</keyword>
<comment type="caution">
    <text evidence="2">The sequence shown here is derived from an EMBL/GenBank/DDBJ whole genome shotgun (WGS) entry which is preliminary data.</text>
</comment>
<reference evidence="2 3" key="1">
    <citation type="submission" date="2024-03" db="EMBL/GenBank/DDBJ databases">
        <title>Draft genome sequence of Pseudonocardia nematodicida JCM 31783.</title>
        <authorList>
            <person name="Butdee W."/>
            <person name="Duangmal K."/>
        </authorList>
    </citation>
    <scope>NUCLEOTIDE SEQUENCE [LARGE SCALE GENOMIC DNA]</scope>
    <source>
        <strain evidence="2 3">JCM 31783</strain>
    </source>
</reference>
<feature type="region of interest" description="Disordered" evidence="1">
    <location>
        <begin position="1"/>
        <end position="29"/>
    </location>
</feature>
<dbReference type="Proteomes" id="UP001494902">
    <property type="component" value="Unassembled WGS sequence"/>
</dbReference>
<proteinExistence type="predicted"/>
<accession>A0ABV1KAG6</accession>
<sequence length="89" mass="10215">MNDLMPAAPMPHHRPSTPHGPIRADSRITPNREHTMSLIEEVLARSHQVEAQRQAAEHRRARQLTAGRQWARLAAWAQRRAERARTRAS</sequence>
<evidence type="ECO:0000313" key="2">
    <source>
        <dbReference type="EMBL" id="MEQ3551462.1"/>
    </source>
</evidence>
<name>A0ABV1KAG6_9PSEU</name>
<dbReference type="RefSeq" id="WP_349298541.1">
    <property type="nucleotide sequence ID" value="NZ_JBEDNQ010000005.1"/>
</dbReference>
<dbReference type="EMBL" id="JBEDNQ010000005">
    <property type="protein sequence ID" value="MEQ3551462.1"/>
    <property type="molecule type" value="Genomic_DNA"/>
</dbReference>
<protein>
    <submittedName>
        <fullName evidence="2">Uncharacterized protein</fullName>
    </submittedName>
</protein>
<organism evidence="2 3">
    <name type="scientific">Pseudonocardia nematodicida</name>
    <dbReference type="NCBI Taxonomy" id="1206997"/>
    <lineage>
        <taxon>Bacteria</taxon>
        <taxon>Bacillati</taxon>
        <taxon>Actinomycetota</taxon>
        <taxon>Actinomycetes</taxon>
        <taxon>Pseudonocardiales</taxon>
        <taxon>Pseudonocardiaceae</taxon>
        <taxon>Pseudonocardia</taxon>
    </lineage>
</organism>